<feature type="transmembrane region" description="Helical" evidence="7">
    <location>
        <begin position="45"/>
        <end position="66"/>
    </location>
</feature>
<evidence type="ECO:0000256" key="3">
    <source>
        <dbReference type="ARBA" id="ARBA00022679"/>
    </source>
</evidence>
<feature type="transmembrane region" description="Helical" evidence="7">
    <location>
        <begin position="78"/>
        <end position="100"/>
    </location>
</feature>
<dbReference type="Pfam" id="PF02397">
    <property type="entry name" value="Bac_transf"/>
    <property type="match status" value="1"/>
</dbReference>
<evidence type="ECO:0000256" key="6">
    <source>
        <dbReference type="ARBA" id="ARBA00023136"/>
    </source>
</evidence>
<keyword evidence="5 7" id="KW-1133">Transmembrane helix</keyword>
<feature type="domain" description="Bacterial sugar transferase" evidence="8">
    <location>
        <begin position="272"/>
        <end position="455"/>
    </location>
</feature>
<name>A0A1F6G1M0_9BACT</name>
<evidence type="ECO:0000256" key="5">
    <source>
        <dbReference type="ARBA" id="ARBA00022989"/>
    </source>
</evidence>
<dbReference type="GO" id="GO:0016020">
    <property type="term" value="C:membrane"/>
    <property type="evidence" value="ECO:0007669"/>
    <property type="project" value="UniProtKB-SubCell"/>
</dbReference>
<dbReference type="InterPro" id="IPR003362">
    <property type="entry name" value="Bact_transf"/>
</dbReference>
<protein>
    <recommendedName>
        <fullName evidence="8">Bacterial sugar transferase domain-containing protein</fullName>
    </recommendedName>
</protein>
<evidence type="ECO:0000313" key="10">
    <source>
        <dbReference type="Proteomes" id="UP000177320"/>
    </source>
</evidence>
<feature type="transmembrane region" description="Helical" evidence="7">
    <location>
        <begin position="274"/>
        <end position="294"/>
    </location>
</feature>
<evidence type="ECO:0000256" key="1">
    <source>
        <dbReference type="ARBA" id="ARBA00004141"/>
    </source>
</evidence>
<keyword evidence="6 7" id="KW-0472">Membrane</keyword>
<gene>
    <name evidence="9" type="ORF">A3H03_01075</name>
</gene>
<evidence type="ECO:0000313" key="9">
    <source>
        <dbReference type="EMBL" id="OGG92012.1"/>
    </source>
</evidence>
<dbReference type="GO" id="GO:0016780">
    <property type="term" value="F:phosphotransferase activity, for other substituted phosphate groups"/>
    <property type="evidence" value="ECO:0007669"/>
    <property type="project" value="TreeGrafter"/>
</dbReference>
<dbReference type="PANTHER" id="PTHR30576:SF0">
    <property type="entry name" value="UNDECAPRENYL-PHOSPHATE N-ACETYLGALACTOSAMINYL 1-PHOSPHATE TRANSFERASE-RELATED"/>
    <property type="match status" value="1"/>
</dbReference>
<evidence type="ECO:0000259" key="8">
    <source>
        <dbReference type="Pfam" id="PF02397"/>
    </source>
</evidence>
<evidence type="ECO:0000256" key="4">
    <source>
        <dbReference type="ARBA" id="ARBA00022692"/>
    </source>
</evidence>
<comment type="caution">
    <text evidence="9">The sequence shown here is derived from an EMBL/GenBank/DDBJ whole genome shotgun (WGS) entry which is preliminary data.</text>
</comment>
<comment type="similarity">
    <text evidence="2">Belongs to the bacterial sugar transferase family.</text>
</comment>
<organism evidence="9 10">
    <name type="scientific">Candidatus Kuenenbacteria bacterium RIFCSPLOWO2_12_FULL_42_13</name>
    <dbReference type="NCBI Taxonomy" id="1798565"/>
    <lineage>
        <taxon>Bacteria</taxon>
        <taxon>Candidatus Kueneniibacteriota</taxon>
    </lineage>
</organism>
<dbReference type="InterPro" id="IPR017475">
    <property type="entry name" value="EPS_sugar_tfrase"/>
</dbReference>
<dbReference type="AlphaFoldDB" id="A0A1F6G1M0"/>
<reference evidence="9 10" key="1">
    <citation type="journal article" date="2016" name="Nat. Commun.">
        <title>Thousands of microbial genomes shed light on interconnected biogeochemical processes in an aquifer system.</title>
        <authorList>
            <person name="Anantharaman K."/>
            <person name="Brown C.T."/>
            <person name="Hug L.A."/>
            <person name="Sharon I."/>
            <person name="Castelle C.J."/>
            <person name="Probst A.J."/>
            <person name="Thomas B.C."/>
            <person name="Singh A."/>
            <person name="Wilkins M.J."/>
            <person name="Karaoz U."/>
            <person name="Brodie E.L."/>
            <person name="Williams K.H."/>
            <person name="Hubbard S.S."/>
            <person name="Banfield J.F."/>
        </authorList>
    </citation>
    <scope>NUCLEOTIDE SEQUENCE [LARGE SCALE GENOMIC DNA]</scope>
</reference>
<sequence>MIGITSRIKRLILAAGDVIILYFSLWLTLLLRFQKPVTNEIWNKHWLPFTIVFLPWLMIFFINKLYDLETAKNGIKFYGILFKSLIWCAVVGFVFFYIATTGISPKTILILDIVIFGALLTVWRRFFNALIIHKKFLENALIVGLTEEALVLAKQVNDKQQMGFRAVAILKLPGDRDLTIIDSNLEVATTEQNLKEFINIKKIKGVIVAANLHDSPETINQLYESLPQKIAIWDLPKFAEEFTGKILVNTIGQLWFLENIKESNKKIYEAEKRIADIILSFLMLACSIPFLPFICLAIKLDSPGPGFFKQQRTGKNGKKFMAVKFRTMAVNAEKNGPRWAQKNDPRVTRIGRFLRKTRIDEIPQLVNVFRGEMSFIGPRPERPEFIAKLKEAIPFYEIRLLIKPGITGWAQVMGPAYGGSEAESLEKLQYDLYYIKNRSLTLDISILLKTIKTVLTGGGQ</sequence>
<dbReference type="Proteomes" id="UP000177320">
    <property type="component" value="Unassembled WGS sequence"/>
</dbReference>
<comment type="subcellular location">
    <subcellularLocation>
        <location evidence="1">Membrane</location>
        <topology evidence="1">Multi-pass membrane protein</topology>
    </subcellularLocation>
</comment>
<feature type="transmembrane region" description="Helical" evidence="7">
    <location>
        <begin position="106"/>
        <end position="127"/>
    </location>
</feature>
<keyword evidence="3" id="KW-0808">Transferase</keyword>
<dbReference type="Pfam" id="PF13727">
    <property type="entry name" value="CoA_binding_3"/>
    <property type="match status" value="1"/>
</dbReference>
<feature type="transmembrane region" description="Helical" evidence="7">
    <location>
        <begin position="12"/>
        <end position="33"/>
    </location>
</feature>
<dbReference type="EMBL" id="MFNA01000028">
    <property type="protein sequence ID" value="OGG92012.1"/>
    <property type="molecule type" value="Genomic_DNA"/>
</dbReference>
<dbReference type="NCBIfam" id="TIGR03025">
    <property type="entry name" value="EPS_sugtrans"/>
    <property type="match status" value="1"/>
</dbReference>
<evidence type="ECO:0000256" key="2">
    <source>
        <dbReference type="ARBA" id="ARBA00006464"/>
    </source>
</evidence>
<dbReference type="Gene3D" id="3.40.50.720">
    <property type="entry name" value="NAD(P)-binding Rossmann-like Domain"/>
    <property type="match status" value="1"/>
</dbReference>
<keyword evidence="4 7" id="KW-0812">Transmembrane</keyword>
<dbReference type="PANTHER" id="PTHR30576">
    <property type="entry name" value="COLANIC BIOSYNTHESIS UDP-GLUCOSE LIPID CARRIER TRANSFERASE"/>
    <property type="match status" value="1"/>
</dbReference>
<accession>A0A1F6G1M0</accession>
<evidence type="ECO:0000256" key="7">
    <source>
        <dbReference type="SAM" id="Phobius"/>
    </source>
</evidence>
<proteinExistence type="inferred from homology"/>